<dbReference type="Proteomes" id="UP000294911">
    <property type="component" value="Unassembled WGS sequence"/>
</dbReference>
<dbReference type="AlphaFoldDB" id="A0A4R2R5H3"/>
<dbReference type="InterPro" id="IPR037473">
    <property type="entry name" value="Lcp-like"/>
</dbReference>
<name>A0A4R2R5H3_9PSEU</name>
<dbReference type="InterPro" id="IPR018713">
    <property type="entry name" value="MPAB/Lcp_cat_dom"/>
</dbReference>
<comment type="caution">
    <text evidence="2">The sequence shown here is derived from an EMBL/GenBank/DDBJ whole genome shotgun (WGS) entry which is preliminary data.</text>
</comment>
<evidence type="ECO:0000259" key="1">
    <source>
        <dbReference type="Pfam" id="PF09995"/>
    </source>
</evidence>
<gene>
    <name evidence="2" type="ORF">EV191_1011230</name>
</gene>
<dbReference type="Pfam" id="PF09995">
    <property type="entry name" value="MPAB_Lcp_cat"/>
    <property type="match status" value="1"/>
</dbReference>
<protein>
    <submittedName>
        <fullName evidence="2">Uncharacterized protein DUF2236</fullName>
    </submittedName>
</protein>
<evidence type="ECO:0000313" key="3">
    <source>
        <dbReference type="Proteomes" id="UP000294911"/>
    </source>
</evidence>
<reference evidence="2 3" key="1">
    <citation type="submission" date="2019-03" db="EMBL/GenBank/DDBJ databases">
        <title>Genomic Encyclopedia of Type Strains, Phase IV (KMG-IV): sequencing the most valuable type-strain genomes for metagenomic binning, comparative biology and taxonomic classification.</title>
        <authorList>
            <person name="Goeker M."/>
        </authorList>
    </citation>
    <scope>NUCLEOTIDE SEQUENCE [LARGE SCALE GENOMIC DNA]</scope>
    <source>
        <strain evidence="2 3">DSM 45765</strain>
    </source>
</reference>
<organism evidence="2 3">
    <name type="scientific">Tamaricihabitans halophyticus</name>
    <dbReference type="NCBI Taxonomy" id="1262583"/>
    <lineage>
        <taxon>Bacteria</taxon>
        <taxon>Bacillati</taxon>
        <taxon>Actinomycetota</taxon>
        <taxon>Actinomycetes</taxon>
        <taxon>Pseudonocardiales</taxon>
        <taxon>Pseudonocardiaceae</taxon>
        <taxon>Tamaricihabitans</taxon>
    </lineage>
</organism>
<feature type="domain" description="ER-bound oxygenase mpaB/mpaB'/Rubber oxygenase catalytic" evidence="1">
    <location>
        <begin position="126"/>
        <end position="363"/>
    </location>
</feature>
<dbReference type="EMBL" id="SLXQ01000001">
    <property type="protein sequence ID" value="TCP57277.1"/>
    <property type="molecule type" value="Genomic_DNA"/>
</dbReference>
<keyword evidence="3" id="KW-1185">Reference proteome</keyword>
<dbReference type="PANTHER" id="PTHR37539">
    <property type="entry name" value="SECRETED PROTEIN-RELATED"/>
    <property type="match status" value="1"/>
</dbReference>
<dbReference type="PANTHER" id="PTHR37539:SF1">
    <property type="entry name" value="ER-BOUND OXYGENASE MPAB_MPAB'_RUBBER OXYGENASE CATALYTIC DOMAIN-CONTAINING PROTEIN"/>
    <property type="match status" value="1"/>
</dbReference>
<dbReference type="GO" id="GO:0016491">
    <property type="term" value="F:oxidoreductase activity"/>
    <property type="evidence" value="ECO:0007669"/>
    <property type="project" value="InterPro"/>
</dbReference>
<evidence type="ECO:0000313" key="2">
    <source>
        <dbReference type="EMBL" id="TCP57277.1"/>
    </source>
</evidence>
<sequence>MTEASAEPATTAELPEPQMFRDGPLRLASMLLMDGNARPDHAQVARLRELAQTTDPLADAVVAAIRELPPKTGHAMFERALTDGIDAIPEAPPAFHDFFRSVEATPYWLDRGQLEAGARAITRTGLWGLFPLGDMSLMGGYLASRATKTLVGTGEIEYMANRRLVETATWWIDVTTPGALEPHALGYVSALRVRLVHAYVRAAMHKRDDWDYESWDQPINQVQTVGTLLLFSKVFLLGTRALGIRYTAKERAAILHLWRYVGWLMGVTDELLPVTEKDCWRLLWLLDATEFSPDEDSRRLATALLKTHEAAGSRFGPLAGVVGQASVRLHGAISRLTLGKRHADFLGLPNDPLVQATVLGLAATTFVTETTRRWLPGATRLQERFGSLTRRQYVEQLGNRFNPDRTYTARVQSADRAA</sequence>
<proteinExistence type="predicted"/>
<accession>A0A4R2R5H3</accession>
<dbReference type="OrthoDB" id="7614910at2"/>
<dbReference type="RefSeq" id="WP_132875772.1">
    <property type="nucleotide sequence ID" value="NZ_SLXQ01000001.1"/>
</dbReference>